<evidence type="ECO:0000256" key="1">
    <source>
        <dbReference type="SAM" id="MobiDB-lite"/>
    </source>
</evidence>
<proteinExistence type="predicted"/>
<sequence length="64" mass="7376">ATDGVEDDKRMNKGGKKGGIMREKGTNERACKKTRELDQKNLYEDLATRYNNDENIIDELTTRK</sequence>
<feature type="region of interest" description="Disordered" evidence="1">
    <location>
        <begin position="1"/>
        <end position="28"/>
    </location>
</feature>
<evidence type="ECO:0000313" key="2">
    <source>
        <dbReference type="EMBL" id="CAG8747043.1"/>
    </source>
</evidence>
<reference evidence="2" key="1">
    <citation type="submission" date="2021-06" db="EMBL/GenBank/DDBJ databases">
        <authorList>
            <person name="Kallberg Y."/>
            <person name="Tangrot J."/>
            <person name="Rosling A."/>
        </authorList>
    </citation>
    <scope>NUCLEOTIDE SEQUENCE</scope>
    <source>
        <strain evidence="2">FL130A</strain>
    </source>
</reference>
<organism evidence="2 3">
    <name type="scientific">Ambispora leptoticha</name>
    <dbReference type="NCBI Taxonomy" id="144679"/>
    <lineage>
        <taxon>Eukaryota</taxon>
        <taxon>Fungi</taxon>
        <taxon>Fungi incertae sedis</taxon>
        <taxon>Mucoromycota</taxon>
        <taxon>Glomeromycotina</taxon>
        <taxon>Glomeromycetes</taxon>
        <taxon>Archaeosporales</taxon>
        <taxon>Ambisporaceae</taxon>
        <taxon>Ambispora</taxon>
    </lineage>
</organism>
<feature type="non-terminal residue" evidence="2">
    <location>
        <position position="1"/>
    </location>
</feature>
<comment type="caution">
    <text evidence="2">The sequence shown here is derived from an EMBL/GenBank/DDBJ whole genome shotgun (WGS) entry which is preliminary data.</text>
</comment>
<gene>
    <name evidence="2" type="ORF">ALEPTO_LOCUS13162</name>
</gene>
<dbReference type="EMBL" id="CAJVPS010038439">
    <property type="protein sequence ID" value="CAG8747043.1"/>
    <property type="molecule type" value="Genomic_DNA"/>
</dbReference>
<dbReference type="Proteomes" id="UP000789508">
    <property type="component" value="Unassembled WGS sequence"/>
</dbReference>
<keyword evidence="3" id="KW-1185">Reference proteome</keyword>
<accession>A0A9N9IQF2</accession>
<evidence type="ECO:0000313" key="3">
    <source>
        <dbReference type="Proteomes" id="UP000789508"/>
    </source>
</evidence>
<protein>
    <submittedName>
        <fullName evidence="2">2899_t:CDS:1</fullName>
    </submittedName>
</protein>
<dbReference type="AlphaFoldDB" id="A0A9N9IQF2"/>
<name>A0A9N9IQF2_9GLOM</name>